<evidence type="ECO:0000313" key="3">
    <source>
        <dbReference type="Proteomes" id="UP000246991"/>
    </source>
</evidence>
<dbReference type="Proteomes" id="UP000246991">
    <property type="component" value="Unassembled WGS sequence"/>
</dbReference>
<evidence type="ECO:0000313" key="2">
    <source>
        <dbReference type="EMBL" id="PWW72837.1"/>
    </source>
</evidence>
<dbReference type="Pfam" id="PF13489">
    <property type="entry name" value="Methyltransf_23"/>
    <property type="match status" value="1"/>
</dbReference>
<comment type="caution">
    <text evidence="2">The sequence shown here is derived from an EMBL/GenBank/DDBJ whole genome shotgun (WGS) entry which is preliminary data.</text>
</comment>
<feature type="region of interest" description="Disordered" evidence="1">
    <location>
        <begin position="1"/>
        <end position="35"/>
    </location>
</feature>
<dbReference type="Gene3D" id="3.40.50.150">
    <property type="entry name" value="Vaccinia Virus protein VP39"/>
    <property type="match status" value="1"/>
</dbReference>
<feature type="compositionally biased region" description="Polar residues" evidence="1">
    <location>
        <begin position="1"/>
        <end position="11"/>
    </location>
</feature>
<dbReference type="SUPFAM" id="SSF53335">
    <property type="entry name" value="S-adenosyl-L-methionine-dependent methyltransferases"/>
    <property type="match status" value="1"/>
</dbReference>
<dbReference type="CDD" id="cd02440">
    <property type="entry name" value="AdoMet_MTases"/>
    <property type="match status" value="1"/>
</dbReference>
<reference evidence="2 3" key="1">
    <citation type="submission" date="2018-03" db="EMBL/GenBank/DDBJ databases">
        <title>Genomes of Pezizomycetes fungi and the evolution of truffles.</title>
        <authorList>
            <person name="Murat C."/>
            <person name="Payen T."/>
            <person name="Noel B."/>
            <person name="Kuo A."/>
            <person name="Martin F.M."/>
        </authorList>
    </citation>
    <scope>NUCLEOTIDE SEQUENCE [LARGE SCALE GENOMIC DNA]</scope>
    <source>
        <strain evidence="2">091103-1</strain>
    </source>
</reference>
<dbReference type="OrthoDB" id="2013972at2759"/>
<dbReference type="PANTHER" id="PTHR43591:SF24">
    <property type="entry name" value="2-METHOXY-6-POLYPRENYL-1,4-BENZOQUINOL METHYLASE, MITOCHONDRIAL"/>
    <property type="match status" value="1"/>
</dbReference>
<protein>
    <submittedName>
        <fullName evidence="2">S-adenosyl-L-methionine-dependent methyltransferase</fullName>
    </submittedName>
</protein>
<keyword evidence="2" id="KW-0808">Transferase</keyword>
<dbReference type="PANTHER" id="PTHR43591">
    <property type="entry name" value="METHYLTRANSFERASE"/>
    <property type="match status" value="1"/>
</dbReference>
<name>A0A317SGJ2_9PEZI</name>
<keyword evidence="2" id="KW-0489">Methyltransferase</keyword>
<dbReference type="STRING" id="42249.A0A317SGJ2"/>
<organism evidence="2 3">
    <name type="scientific">Tuber magnatum</name>
    <name type="common">white Piedmont truffle</name>
    <dbReference type="NCBI Taxonomy" id="42249"/>
    <lineage>
        <taxon>Eukaryota</taxon>
        <taxon>Fungi</taxon>
        <taxon>Dikarya</taxon>
        <taxon>Ascomycota</taxon>
        <taxon>Pezizomycotina</taxon>
        <taxon>Pezizomycetes</taxon>
        <taxon>Pezizales</taxon>
        <taxon>Tuberaceae</taxon>
        <taxon>Tuber</taxon>
    </lineage>
</organism>
<accession>A0A317SGJ2</accession>
<sequence length="381" mass="42865">MTEIQPDTPQILQADDPGWGSAGESAYGSGAPSDTTSLVSEVRAYVYENGRRYHAYSQGHYWAPNDGKQNEQLDIFHHVYSLVLDGNLHLAPIGDHPQNILDIGTGTGIWAIDMADTYPSARIIGNDLSPIQPNWVPTNCQFEVDDFTKPWTYPRDSFDFIHARGVYGSVGSWPILLREAYARLKPGGWFESVETTVAYFHDDGPRGEGQLIPSDSPVYKWCQLGLEAGERIGKPLDVAGKKEYKVLTGVWPKDSHMKDIGKYNLLNMLEAIEGFTIALFTRVLGWSLMETQVLLAQVRAELTDKRNHFYFKMYVAYGQKPPVTGQEEGIDLRKREMRNTIPCDMKTARIPRSRYPRSPALIVLPVTDPKPPPPTESYIPY</sequence>
<proteinExistence type="predicted"/>
<feature type="compositionally biased region" description="Low complexity" evidence="1">
    <location>
        <begin position="18"/>
        <end position="31"/>
    </location>
</feature>
<evidence type="ECO:0000256" key="1">
    <source>
        <dbReference type="SAM" id="MobiDB-lite"/>
    </source>
</evidence>
<dbReference type="AlphaFoldDB" id="A0A317SGJ2"/>
<gene>
    <name evidence="2" type="ORF">C7212DRAFT_354301</name>
</gene>
<dbReference type="GO" id="GO:0032259">
    <property type="term" value="P:methylation"/>
    <property type="evidence" value="ECO:0007669"/>
    <property type="project" value="UniProtKB-KW"/>
</dbReference>
<dbReference type="GO" id="GO:0008168">
    <property type="term" value="F:methyltransferase activity"/>
    <property type="evidence" value="ECO:0007669"/>
    <property type="project" value="UniProtKB-KW"/>
</dbReference>
<dbReference type="InterPro" id="IPR029063">
    <property type="entry name" value="SAM-dependent_MTases_sf"/>
</dbReference>
<dbReference type="EMBL" id="PYWC01000093">
    <property type="protein sequence ID" value="PWW72837.1"/>
    <property type="molecule type" value="Genomic_DNA"/>
</dbReference>
<keyword evidence="3" id="KW-1185">Reference proteome</keyword>